<feature type="domain" description="Glycosyl transferase family 51" evidence="13">
    <location>
        <begin position="68"/>
        <end position="231"/>
    </location>
</feature>
<comment type="pathway">
    <text evidence="1">Cell wall biogenesis; peptidoglycan biosynthesis.</text>
</comment>
<dbReference type="InterPro" id="IPR011815">
    <property type="entry name" value="PBP_1c"/>
</dbReference>
<gene>
    <name evidence="15" type="ORF">SAMN05660313_02413</name>
</gene>
<organism evidence="15 16">
    <name type="scientific">Cellulophaga fucicola</name>
    <dbReference type="NCBI Taxonomy" id="76595"/>
    <lineage>
        <taxon>Bacteria</taxon>
        <taxon>Pseudomonadati</taxon>
        <taxon>Bacteroidota</taxon>
        <taxon>Flavobacteriia</taxon>
        <taxon>Flavobacteriales</taxon>
        <taxon>Flavobacteriaceae</taxon>
        <taxon>Cellulophaga</taxon>
    </lineage>
</organism>
<protein>
    <recommendedName>
        <fullName evidence="10">peptidoglycan glycosyltransferase</fullName>
        <ecNumber evidence="10">2.4.99.28</ecNumber>
    </recommendedName>
</protein>
<dbReference type="OrthoDB" id="9766909at2"/>
<keyword evidence="7" id="KW-0808">Transferase</keyword>
<name>A0A1K1Q7L2_9FLAO</name>
<dbReference type="STRING" id="76595.SAMN05660313_02413"/>
<keyword evidence="4" id="KW-0121">Carboxypeptidase</keyword>
<dbReference type="InterPro" id="IPR001460">
    <property type="entry name" value="PCN-bd_Tpept"/>
</dbReference>
<keyword evidence="5" id="KW-0645">Protease</keyword>
<dbReference type="InterPro" id="IPR009647">
    <property type="entry name" value="PBP_C"/>
</dbReference>
<dbReference type="GO" id="GO:0009252">
    <property type="term" value="P:peptidoglycan biosynthetic process"/>
    <property type="evidence" value="ECO:0007669"/>
    <property type="project" value="InterPro"/>
</dbReference>
<feature type="domain" description="Penicillin-binding protein transpeptidase" evidence="12">
    <location>
        <begin position="309"/>
        <end position="584"/>
    </location>
</feature>
<comment type="similarity">
    <text evidence="2">In the C-terminal section; belongs to the transpeptidase family.</text>
</comment>
<dbReference type="Pfam" id="PF00905">
    <property type="entry name" value="Transpeptidase"/>
    <property type="match status" value="1"/>
</dbReference>
<evidence type="ECO:0000256" key="9">
    <source>
        <dbReference type="ARBA" id="ARBA00023268"/>
    </source>
</evidence>
<keyword evidence="8" id="KW-0378">Hydrolase</keyword>
<dbReference type="Gene3D" id="3.40.710.10">
    <property type="entry name" value="DD-peptidase/beta-lactamase superfamily"/>
    <property type="match status" value="1"/>
</dbReference>
<evidence type="ECO:0000256" key="3">
    <source>
        <dbReference type="ARBA" id="ARBA00007739"/>
    </source>
</evidence>
<reference evidence="16" key="1">
    <citation type="submission" date="2016-11" db="EMBL/GenBank/DDBJ databases">
        <authorList>
            <person name="Varghese N."/>
            <person name="Submissions S."/>
        </authorList>
    </citation>
    <scope>NUCLEOTIDE SEQUENCE [LARGE SCALE GENOMIC DNA]</scope>
    <source>
        <strain evidence="16">DSM 24786</strain>
    </source>
</reference>
<evidence type="ECO:0000256" key="5">
    <source>
        <dbReference type="ARBA" id="ARBA00022670"/>
    </source>
</evidence>
<keyword evidence="16" id="KW-1185">Reference proteome</keyword>
<dbReference type="GO" id="GO:0006508">
    <property type="term" value="P:proteolysis"/>
    <property type="evidence" value="ECO:0007669"/>
    <property type="project" value="UniProtKB-KW"/>
</dbReference>
<dbReference type="PANTHER" id="PTHR32282:SF15">
    <property type="entry name" value="PENICILLIN-BINDING PROTEIN 1C"/>
    <property type="match status" value="1"/>
</dbReference>
<evidence type="ECO:0000313" key="16">
    <source>
        <dbReference type="Proteomes" id="UP000183257"/>
    </source>
</evidence>
<dbReference type="Pfam" id="PF06832">
    <property type="entry name" value="BiPBP_C"/>
    <property type="match status" value="1"/>
</dbReference>
<dbReference type="AlphaFoldDB" id="A0A1K1Q7L2"/>
<evidence type="ECO:0000256" key="4">
    <source>
        <dbReference type="ARBA" id="ARBA00022645"/>
    </source>
</evidence>
<dbReference type="Pfam" id="PF00912">
    <property type="entry name" value="Transgly"/>
    <property type="match status" value="1"/>
</dbReference>
<dbReference type="InterPro" id="IPR036950">
    <property type="entry name" value="PBP_transglycosylase"/>
</dbReference>
<dbReference type="Proteomes" id="UP000183257">
    <property type="component" value="Unassembled WGS sequence"/>
</dbReference>
<dbReference type="SUPFAM" id="SSF56601">
    <property type="entry name" value="beta-lactamase/transpeptidase-like"/>
    <property type="match status" value="1"/>
</dbReference>
<dbReference type="EMBL" id="FPIY01000003">
    <property type="protein sequence ID" value="SFW55717.1"/>
    <property type="molecule type" value="Genomic_DNA"/>
</dbReference>
<dbReference type="Gene3D" id="1.10.3810.10">
    <property type="entry name" value="Biosynthetic peptidoglycan transglycosylase-like"/>
    <property type="match status" value="1"/>
</dbReference>
<dbReference type="InterPro" id="IPR001264">
    <property type="entry name" value="Glyco_trans_51"/>
</dbReference>
<sequence length="790" mass="88755">MSFLSKIKNTSVGRFVAKHPKKSSVLAILLIAYYFCLPKQLFNSPTATVVESREGVLLGAQIASDGQWRFPEVDSIPKKFEHCLLQFEDAHFYQHFGFNPVSIANAVVQNIKAGKTVRGGSTITQQVIRLAREGKKRSYAEKFIELIWATRLELRSSKEEILKMYASNAPYGGNVVGLEVASWRYFGLKSHQLSWAETATLAVLPNAPSLIYPGKNQQRLLKKRNRLLKKLLEEGIIDKTTYSLSLLEELPQKPYALPQTAQHLVTHIAQKHKGERIVSSIKAPLQANVNAVVQKHYSHLKQNQVFNAAVLVLDVHTRKVMAYVGNTKTDRQHQKDVDMVQANRSTGSTIKPLLYTAMLDAGELIPDMLVADIPTQIAGYSPQNFNENFSGAVQAKKALARSLNIPSVRLLQSYGLQKFRDQLEFFNLKGINKPADHYGLTLILGGAESSLWDLCKTYASMASTVNHFNTTSSEYYTKEFAEPILQDSQEVDFGSKSTQKTIFDAASMYLTFEAMKEVNRPEGQESWEFYDSSKQIAWKTGTSFGNKDAWAIGVTKDQVVGVWVGNADGEGRPNVTGVSSAAPILFDVFNVLPKTKWFLEPLDEFTEIDVCATSGYLATPICPVKKIKIPAKQNYVEACPYHKLVHLDAKQQFQVNTSCEPLETMVSKPWFVLPPLQEFYYKKTNVTYKTLPSFRNDCKTENAKVMEFIYPKSGAKITLPKNFEGNTNEVVFKLAHAKTKTKVFWYVDDEFVKQTSDFHEIAVKPKPGVHKITVVDEVGNDAVIWITILE</sequence>
<dbReference type="InterPro" id="IPR050396">
    <property type="entry name" value="Glycosyltr_51/Transpeptidase"/>
</dbReference>
<evidence type="ECO:0000259" key="14">
    <source>
        <dbReference type="Pfam" id="PF06832"/>
    </source>
</evidence>
<evidence type="ECO:0000259" key="13">
    <source>
        <dbReference type="Pfam" id="PF00912"/>
    </source>
</evidence>
<evidence type="ECO:0000259" key="12">
    <source>
        <dbReference type="Pfam" id="PF00905"/>
    </source>
</evidence>
<evidence type="ECO:0000256" key="6">
    <source>
        <dbReference type="ARBA" id="ARBA00022676"/>
    </source>
</evidence>
<dbReference type="SUPFAM" id="SSF53955">
    <property type="entry name" value="Lysozyme-like"/>
    <property type="match status" value="1"/>
</dbReference>
<comment type="catalytic activity">
    <reaction evidence="11">
        <text>[GlcNAc-(1-&gt;4)-Mur2Ac(oyl-L-Ala-gamma-D-Glu-L-Lys-D-Ala-D-Ala)](n)-di-trans,octa-cis-undecaprenyl diphosphate + beta-D-GlcNAc-(1-&gt;4)-Mur2Ac(oyl-L-Ala-gamma-D-Glu-L-Lys-D-Ala-D-Ala)-di-trans,octa-cis-undecaprenyl diphosphate = [GlcNAc-(1-&gt;4)-Mur2Ac(oyl-L-Ala-gamma-D-Glu-L-Lys-D-Ala-D-Ala)](n+1)-di-trans,octa-cis-undecaprenyl diphosphate + di-trans,octa-cis-undecaprenyl diphosphate + H(+)</text>
        <dbReference type="Rhea" id="RHEA:23708"/>
        <dbReference type="Rhea" id="RHEA-COMP:9602"/>
        <dbReference type="Rhea" id="RHEA-COMP:9603"/>
        <dbReference type="ChEBI" id="CHEBI:15378"/>
        <dbReference type="ChEBI" id="CHEBI:58405"/>
        <dbReference type="ChEBI" id="CHEBI:60033"/>
        <dbReference type="ChEBI" id="CHEBI:78435"/>
        <dbReference type="EC" id="2.4.99.28"/>
    </reaction>
</comment>
<evidence type="ECO:0000256" key="1">
    <source>
        <dbReference type="ARBA" id="ARBA00004752"/>
    </source>
</evidence>
<comment type="similarity">
    <text evidence="3">In the N-terminal section; belongs to the glycosyltransferase 51 family.</text>
</comment>
<dbReference type="GO" id="GO:0008658">
    <property type="term" value="F:penicillin binding"/>
    <property type="evidence" value="ECO:0007669"/>
    <property type="project" value="InterPro"/>
</dbReference>
<proteinExistence type="inferred from homology"/>
<keyword evidence="9" id="KW-0511">Multifunctional enzyme</keyword>
<evidence type="ECO:0000256" key="8">
    <source>
        <dbReference type="ARBA" id="ARBA00022801"/>
    </source>
</evidence>
<dbReference type="EC" id="2.4.99.28" evidence="10"/>
<dbReference type="RefSeq" id="WP_072304047.1">
    <property type="nucleotide sequence ID" value="NZ_FPIY01000003.1"/>
</dbReference>
<evidence type="ECO:0000256" key="10">
    <source>
        <dbReference type="ARBA" id="ARBA00044770"/>
    </source>
</evidence>
<dbReference type="InterPro" id="IPR012338">
    <property type="entry name" value="Beta-lactam/transpept-like"/>
</dbReference>
<keyword evidence="6" id="KW-0328">Glycosyltransferase</keyword>
<accession>A0A1K1Q7L2</accession>
<dbReference type="InterPro" id="IPR023346">
    <property type="entry name" value="Lysozyme-like_dom_sf"/>
</dbReference>
<evidence type="ECO:0000313" key="15">
    <source>
        <dbReference type="EMBL" id="SFW55717.1"/>
    </source>
</evidence>
<feature type="domain" description="Penicillin-binding C-terminal" evidence="14">
    <location>
        <begin position="697"/>
        <end position="783"/>
    </location>
</feature>
<dbReference type="GO" id="GO:0030288">
    <property type="term" value="C:outer membrane-bounded periplasmic space"/>
    <property type="evidence" value="ECO:0007669"/>
    <property type="project" value="TreeGrafter"/>
</dbReference>
<evidence type="ECO:0000256" key="7">
    <source>
        <dbReference type="ARBA" id="ARBA00022679"/>
    </source>
</evidence>
<dbReference type="NCBIfam" id="TIGR02073">
    <property type="entry name" value="PBP_1c"/>
    <property type="match status" value="1"/>
</dbReference>
<dbReference type="PANTHER" id="PTHR32282">
    <property type="entry name" value="BINDING PROTEIN TRANSPEPTIDASE, PUTATIVE-RELATED"/>
    <property type="match status" value="1"/>
</dbReference>
<evidence type="ECO:0000256" key="11">
    <source>
        <dbReference type="ARBA" id="ARBA00049902"/>
    </source>
</evidence>
<dbReference type="GO" id="GO:0004180">
    <property type="term" value="F:carboxypeptidase activity"/>
    <property type="evidence" value="ECO:0007669"/>
    <property type="project" value="UniProtKB-KW"/>
</dbReference>
<evidence type="ECO:0000256" key="2">
    <source>
        <dbReference type="ARBA" id="ARBA00007090"/>
    </source>
</evidence>
<dbReference type="GO" id="GO:0008955">
    <property type="term" value="F:peptidoglycan glycosyltransferase activity"/>
    <property type="evidence" value="ECO:0007669"/>
    <property type="project" value="UniProtKB-EC"/>
</dbReference>